<protein>
    <submittedName>
        <fullName evidence="2">Uncharacterized protein</fullName>
    </submittedName>
</protein>
<feature type="compositionally biased region" description="Low complexity" evidence="1">
    <location>
        <begin position="51"/>
        <end position="71"/>
    </location>
</feature>
<dbReference type="EMBL" id="PNEN01000542">
    <property type="protein sequence ID" value="PPJ55350.1"/>
    <property type="molecule type" value="Genomic_DNA"/>
</dbReference>
<proteinExistence type="predicted"/>
<comment type="caution">
    <text evidence="2">The sequence shown here is derived from an EMBL/GenBank/DDBJ whole genome shotgun (WGS) entry which is preliminary data.</text>
</comment>
<feature type="region of interest" description="Disordered" evidence="1">
    <location>
        <begin position="98"/>
        <end position="164"/>
    </location>
</feature>
<evidence type="ECO:0000313" key="2">
    <source>
        <dbReference type="EMBL" id="PPJ55350.1"/>
    </source>
</evidence>
<evidence type="ECO:0000256" key="1">
    <source>
        <dbReference type="SAM" id="MobiDB-lite"/>
    </source>
</evidence>
<evidence type="ECO:0000313" key="3">
    <source>
        <dbReference type="Proteomes" id="UP000237631"/>
    </source>
</evidence>
<feature type="region of interest" description="Disordered" evidence="1">
    <location>
        <begin position="49"/>
        <end position="77"/>
    </location>
</feature>
<name>A0A2S6C6M0_9PEZI</name>
<keyword evidence="3" id="KW-1185">Reference proteome</keyword>
<organism evidence="2 3">
    <name type="scientific">Cercospora berteroae</name>
    <dbReference type="NCBI Taxonomy" id="357750"/>
    <lineage>
        <taxon>Eukaryota</taxon>
        <taxon>Fungi</taxon>
        <taxon>Dikarya</taxon>
        <taxon>Ascomycota</taxon>
        <taxon>Pezizomycotina</taxon>
        <taxon>Dothideomycetes</taxon>
        <taxon>Dothideomycetidae</taxon>
        <taxon>Mycosphaerellales</taxon>
        <taxon>Mycosphaerellaceae</taxon>
        <taxon>Cercospora</taxon>
    </lineage>
</organism>
<gene>
    <name evidence="2" type="ORF">CBER1_10070</name>
</gene>
<dbReference type="Proteomes" id="UP000237631">
    <property type="component" value="Unassembled WGS sequence"/>
</dbReference>
<accession>A0A2S6C6M0</accession>
<reference evidence="3" key="1">
    <citation type="journal article" date="2017" name="bioRxiv">
        <title>Conservation of a gene cluster reveals novel cercosporin biosynthetic mechanisms and extends production to the genus Colletotrichum.</title>
        <authorList>
            <person name="de Jonge R."/>
            <person name="Ebert M.K."/>
            <person name="Huitt-Roehl C.R."/>
            <person name="Pal P."/>
            <person name="Suttle J.C."/>
            <person name="Spanner R.E."/>
            <person name="Neubauer J.D."/>
            <person name="Jurick W.M.II."/>
            <person name="Stott K.A."/>
            <person name="Secor G.A."/>
            <person name="Thomma B.P.H.J."/>
            <person name="Van de Peer Y."/>
            <person name="Townsend C.A."/>
            <person name="Bolton M.D."/>
        </authorList>
    </citation>
    <scope>NUCLEOTIDE SEQUENCE [LARGE SCALE GENOMIC DNA]</scope>
    <source>
        <strain evidence="3">CBS538.71</strain>
    </source>
</reference>
<dbReference type="AlphaFoldDB" id="A0A2S6C6M0"/>
<sequence length="206" mass="21815">MEEAGTDNKAVVAVAAETPDASPELPTPDVSTNFTFTCNVQATVISTATDTSSQLESASTTTSTATGSDESNIPIGPAIVESPAENLDAASAVEPAKAANLPEPCSQECETAAEPEASKVGAPSSENTGPNEVDAALPLRVQAGPSTSEQEPATTILERDHSHKTECEKVNCREALQTWYTALDVRSQDEYIKKYGDFAKEYFERR</sequence>
<feature type="compositionally biased region" description="Polar residues" evidence="1">
    <location>
        <begin position="144"/>
        <end position="153"/>
    </location>
</feature>